<gene>
    <name evidence="1" type="ORF">BDZ85DRAFT_257225</name>
</gene>
<name>A0A6A6GN34_9PEZI</name>
<sequence>MDPIVLFIGTFLQAFVKTLVVFFGSVPVQEAVPVRPQTKRRLVEMNSVRQFRSSFGDVIQVLDMLCDIHSCEVFQAYVKSASEIADSSPHQRRFAIRSQVTVGGFNGFGESFVQVSLFQP</sequence>
<accession>A0A6A6GN34</accession>
<dbReference type="EMBL" id="ML992502">
    <property type="protein sequence ID" value="KAF2227077.1"/>
    <property type="molecule type" value="Genomic_DNA"/>
</dbReference>
<organism evidence="1 2">
    <name type="scientific">Elsinoe ampelina</name>
    <dbReference type="NCBI Taxonomy" id="302913"/>
    <lineage>
        <taxon>Eukaryota</taxon>
        <taxon>Fungi</taxon>
        <taxon>Dikarya</taxon>
        <taxon>Ascomycota</taxon>
        <taxon>Pezizomycotina</taxon>
        <taxon>Dothideomycetes</taxon>
        <taxon>Dothideomycetidae</taxon>
        <taxon>Myriangiales</taxon>
        <taxon>Elsinoaceae</taxon>
        <taxon>Elsinoe</taxon>
    </lineage>
</organism>
<dbReference type="AlphaFoldDB" id="A0A6A6GN34"/>
<keyword evidence="2" id="KW-1185">Reference proteome</keyword>
<protein>
    <submittedName>
        <fullName evidence="1">Uncharacterized protein</fullName>
    </submittedName>
</protein>
<dbReference type="OrthoDB" id="10385755at2759"/>
<proteinExistence type="predicted"/>
<evidence type="ECO:0000313" key="2">
    <source>
        <dbReference type="Proteomes" id="UP000799538"/>
    </source>
</evidence>
<dbReference type="Proteomes" id="UP000799538">
    <property type="component" value="Unassembled WGS sequence"/>
</dbReference>
<evidence type="ECO:0000313" key="1">
    <source>
        <dbReference type="EMBL" id="KAF2227077.1"/>
    </source>
</evidence>
<reference evidence="2" key="1">
    <citation type="journal article" date="2020" name="Stud. Mycol.">
        <title>101 Dothideomycetes genomes: A test case for predicting lifestyles and emergence of pathogens.</title>
        <authorList>
            <person name="Haridas S."/>
            <person name="Albert R."/>
            <person name="Binder M."/>
            <person name="Bloem J."/>
            <person name="LaButti K."/>
            <person name="Salamov A."/>
            <person name="Andreopoulos B."/>
            <person name="Baker S."/>
            <person name="Barry K."/>
            <person name="Bills G."/>
            <person name="Bluhm B."/>
            <person name="Cannon C."/>
            <person name="Castanera R."/>
            <person name="Culley D."/>
            <person name="Daum C."/>
            <person name="Ezra D."/>
            <person name="Gonzalez J."/>
            <person name="Henrissat B."/>
            <person name="Kuo A."/>
            <person name="Liang C."/>
            <person name="Lipzen A."/>
            <person name="Lutzoni F."/>
            <person name="Magnuson J."/>
            <person name="Mondo S."/>
            <person name="Nolan M."/>
            <person name="Ohm R."/>
            <person name="Pangilinan J."/>
            <person name="Park H.-J."/>
            <person name="Ramirez L."/>
            <person name="Alfaro M."/>
            <person name="Sun H."/>
            <person name="Tritt A."/>
            <person name="Yoshinaga Y."/>
            <person name="Zwiers L.-H."/>
            <person name="Turgeon B."/>
            <person name="Goodwin S."/>
            <person name="Spatafora J."/>
            <person name="Crous P."/>
            <person name="Grigoriev I."/>
        </authorList>
    </citation>
    <scope>NUCLEOTIDE SEQUENCE [LARGE SCALE GENOMIC DNA]</scope>
    <source>
        <strain evidence="2">CECT 20119</strain>
    </source>
</reference>